<evidence type="ECO:0000313" key="2">
    <source>
        <dbReference type="EMBL" id="KMW20325.1"/>
    </source>
</evidence>
<proteinExistence type="predicted"/>
<feature type="domain" description="Endoribonuclease L-PSP/chorismate mutase-like" evidence="1">
    <location>
        <begin position="8"/>
        <end position="147"/>
    </location>
</feature>
<dbReference type="Gene3D" id="3.30.1330.40">
    <property type="entry name" value="RutC-like"/>
    <property type="match status" value="1"/>
</dbReference>
<dbReference type="InterPro" id="IPR013813">
    <property type="entry name" value="Endoribo_LPSP/chorism_mut-like"/>
</dbReference>
<evidence type="ECO:0000259" key="1">
    <source>
        <dbReference type="Pfam" id="PF14588"/>
    </source>
</evidence>
<dbReference type="OrthoDB" id="9806350at2"/>
<dbReference type="EMBL" id="ADLK01000019">
    <property type="protein sequence ID" value="KMW20325.1"/>
    <property type="molecule type" value="Genomic_DNA"/>
</dbReference>
<evidence type="ECO:0000313" key="3">
    <source>
        <dbReference type="Proteomes" id="UP000037392"/>
    </source>
</evidence>
<dbReference type="PANTHER" id="PTHR43760:SF1">
    <property type="entry name" value="ENDORIBONUCLEASE L-PSP_CHORISMATE MUTASE-LIKE DOMAIN-CONTAINING PROTEIN"/>
    <property type="match status" value="1"/>
</dbReference>
<dbReference type="GeneID" id="93161717"/>
<dbReference type="RefSeq" id="WP_048929877.1">
    <property type="nucleotide sequence ID" value="NZ_KQ235877.1"/>
</dbReference>
<dbReference type="Proteomes" id="UP000037392">
    <property type="component" value="Unassembled WGS sequence"/>
</dbReference>
<reference evidence="2 3" key="1">
    <citation type="submission" date="2011-04" db="EMBL/GenBank/DDBJ databases">
        <title>The Genome Sequence of Clostridium citroniae WAL-19142.</title>
        <authorList>
            <consortium name="The Broad Institute Genome Sequencing Platform"/>
            <person name="Earl A."/>
            <person name="Ward D."/>
            <person name="Feldgarden M."/>
            <person name="Gevers D."/>
            <person name="Warren Y.A."/>
            <person name="Tyrrell K.L."/>
            <person name="Citron D.M."/>
            <person name="Goldstein E.J."/>
            <person name="Daigneault M."/>
            <person name="Allen-Vercoe E."/>
            <person name="Young S.K."/>
            <person name="Zeng Q."/>
            <person name="Gargeya S."/>
            <person name="Fitzgerald M."/>
            <person name="Haas B."/>
            <person name="Abouelleil A."/>
            <person name="Alvarado L."/>
            <person name="Arachchi H.M."/>
            <person name="Berlin A."/>
            <person name="Brown A."/>
            <person name="Chapman S.B."/>
            <person name="Chen Z."/>
            <person name="Dunbar C."/>
            <person name="Freedman E."/>
            <person name="Gearin G."/>
            <person name="Gellesch M."/>
            <person name="Goldberg J."/>
            <person name="Griggs A."/>
            <person name="Gujja S."/>
            <person name="Heilman E.R."/>
            <person name="Heiman D."/>
            <person name="Howarth C."/>
            <person name="Larson L."/>
            <person name="Lui A."/>
            <person name="MacDonald P.J."/>
            <person name="Mehta T."/>
            <person name="Montmayeur A."/>
            <person name="Murphy C."/>
            <person name="Neiman D."/>
            <person name="Pearson M."/>
            <person name="Priest M."/>
            <person name="Roberts A."/>
            <person name="Saif S."/>
            <person name="Shea T."/>
            <person name="Shenoy N."/>
            <person name="Sisk P."/>
            <person name="Stolte C."/>
            <person name="Sykes S."/>
            <person name="White J."/>
            <person name="Yandava C."/>
            <person name="Wortman J."/>
            <person name="Nusbaum C."/>
            <person name="Birren B."/>
        </authorList>
    </citation>
    <scope>NUCLEOTIDE SEQUENCE [LARGE SCALE GENOMIC DNA]</scope>
    <source>
        <strain evidence="2 3">WAL-19142</strain>
    </source>
</reference>
<dbReference type="InterPro" id="IPR035959">
    <property type="entry name" value="RutC-like_sf"/>
</dbReference>
<accession>A0A0J9EWQ7</accession>
<dbReference type="Pfam" id="PF14588">
    <property type="entry name" value="YjgF_endoribonc"/>
    <property type="match status" value="1"/>
</dbReference>
<dbReference type="AlphaFoldDB" id="A0A0J9EWQ7"/>
<organism evidence="2 3">
    <name type="scientific">[Clostridium] citroniae WAL-19142</name>
    <dbReference type="NCBI Taxonomy" id="742734"/>
    <lineage>
        <taxon>Bacteria</taxon>
        <taxon>Bacillati</taxon>
        <taxon>Bacillota</taxon>
        <taxon>Clostridia</taxon>
        <taxon>Lachnospirales</taxon>
        <taxon>Lachnospiraceae</taxon>
        <taxon>Enterocloster</taxon>
    </lineage>
</organism>
<dbReference type="SUPFAM" id="SSF55298">
    <property type="entry name" value="YjgF-like"/>
    <property type="match status" value="1"/>
</dbReference>
<dbReference type="PATRIC" id="fig|742734.4.peg.2516"/>
<dbReference type="CDD" id="cd02199">
    <property type="entry name" value="YjgF_YER057c_UK114_like_1"/>
    <property type="match status" value="1"/>
</dbReference>
<dbReference type="PANTHER" id="PTHR43760">
    <property type="entry name" value="ENDORIBONUCLEASE-RELATED"/>
    <property type="match status" value="1"/>
</dbReference>
<sequence length="162" mass="16909">MAVSAKERLKELGIVLPQVSRPSGSYIPAAASGYLLFTAGQVPRVNGIVKYKGKVGEDSTLEDAYAGARICAVNCLAAIEQAVGSLDHVARILKVNGYINAAPGFTQNPKVLDGASDLLLEMFGNAGQHARSAIGVQALPDNAVVEVEMTVLLKGPCEYPAV</sequence>
<name>A0A0J9EWQ7_9FIRM</name>
<protein>
    <recommendedName>
        <fullName evidence="1">Endoribonuclease L-PSP/chorismate mutase-like domain-containing protein</fullName>
    </recommendedName>
</protein>
<gene>
    <name evidence="2" type="ORF">HMPREF9470_02340</name>
</gene>
<comment type="caution">
    <text evidence="2">The sequence shown here is derived from an EMBL/GenBank/DDBJ whole genome shotgun (WGS) entry which is preliminary data.</text>
</comment>